<dbReference type="GeneID" id="100191790"/>
<keyword evidence="1" id="KW-0812">Transmembrane</keyword>
<proteinExistence type="evidence at transcript level"/>
<dbReference type="KEGG" id="zma:100191790"/>
<keyword evidence="1" id="KW-0472">Membrane</keyword>
<sequence length="291" mass="31777">MAPGSACPWPSFLGSASISSSSLSLRAFPDARLAPRAGLWCSAAQLPLLATHAQPLPRTRVPLLFPQPRAVLLLCSLVAMAMATELPCRGFLLPRRARSVPSFPAVTPSWCFLARSSPQLPFVVVASRRPSSDSISPTPAPSRRLLGFASLRPAKFTPACSRGFLCTAFLLPGLCRARQHVIHVEAAASIPCVMLTRSSLTSSICAIIFGYRFRRLSIFLFAMVITTIVPIRASLARQPSRHLYLLGRALPRSLRCVAAFTSLCHRELVDILLWYLDRACCWAYASSPKVF</sequence>
<name>B4FA60_MAIZE</name>
<accession>B4FA60</accession>
<reference evidence="2" key="1">
    <citation type="journal article" date="2009" name="PLoS Genet.">
        <title>Sequencing, mapping, and analysis of 27,455 maize full-length cDNAs.</title>
        <authorList>
            <person name="Soderlund C."/>
            <person name="Descour A."/>
            <person name="Kudrna D."/>
            <person name="Bomhoff M."/>
            <person name="Boyd L."/>
            <person name="Currie J."/>
            <person name="Angelova A."/>
            <person name="Collura K."/>
            <person name="Wissotski M."/>
            <person name="Ashley E."/>
            <person name="Morrow D."/>
            <person name="Fernandes J."/>
            <person name="Walbot V."/>
            <person name="Yu Y."/>
        </authorList>
    </citation>
    <scope>NUCLEOTIDE SEQUENCE</scope>
    <source>
        <strain evidence="2">B73</strain>
    </source>
</reference>
<organism evidence="2">
    <name type="scientific">Zea mays</name>
    <name type="common">Maize</name>
    <dbReference type="NCBI Taxonomy" id="4577"/>
    <lineage>
        <taxon>Eukaryota</taxon>
        <taxon>Viridiplantae</taxon>
        <taxon>Streptophyta</taxon>
        <taxon>Embryophyta</taxon>
        <taxon>Tracheophyta</taxon>
        <taxon>Spermatophyta</taxon>
        <taxon>Magnoliopsida</taxon>
        <taxon>Liliopsida</taxon>
        <taxon>Poales</taxon>
        <taxon>Poaceae</taxon>
        <taxon>PACMAD clade</taxon>
        <taxon>Panicoideae</taxon>
        <taxon>Andropogonodae</taxon>
        <taxon>Andropogoneae</taxon>
        <taxon>Tripsacinae</taxon>
        <taxon>Zea</taxon>
    </lineage>
</organism>
<protein>
    <submittedName>
        <fullName evidence="2">Uncharacterized protein</fullName>
    </submittedName>
</protein>
<evidence type="ECO:0000256" key="1">
    <source>
        <dbReference type="SAM" id="Phobius"/>
    </source>
</evidence>
<evidence type="ECO:0000313" key="2">
    <source>
        <dbReference type="EMBL" id="ACF79003.1"/>
    </source>
</evidence>
<dbReference type="EMBL" id="BT033998">
    <property type="protein sequence ID" value="ACF79003.1"/>
    <property type="molecule type" value="mRNA"/>
</dbReference>
<keyword evidence="1" id="KW-1133">Transmembrane helix</keyword>
<dbReference type="RefSeq" id="NP_001130687.1">
    <property type="nucleotide sequence ID" value="NM_001137215.1"/>
</dbReference>
<dbReference type="HOGENOM" id="CLU_957687_0_0_1"/>
<feature type="transmembrane region" description="Helical" evidence="1">
    <location>
        <begin position="216"/>
        <end position="235"/>
    </location>
</feature>
<dbReference type="AlphaFoldDB" id="B4FA60"/>